<feature type="region of interest" description="Disordered" evidence="1">
    <location>
        <begin position="403"/>
        <end position="431"/>
    </location>
</feature>
<dbReference type="InterPro" id="IPR012340">
    <property type="entry name" value="NA-bd_OB-fold"/>
</dbReference>
<organism evidence="5 6">
    <name type="scientific">Parafrankia irregularis</name>
    <dbReference type="NCBI Taxonomy" id="795642"/>
    <lineage>
        <taxon>Bacteria</taxon>
        <taxon>Bacillati</taxon>
        <taxon>Actinomycetota</taxon>
        <taxon>Actinomycetes</taxon>
        <taxon>Frankiales</taxon>
        <taxon>Frankiaceae</taxon>
        <taxon>Parafrankia</taxon>
    </lineage>
</organism>
<feature type="compositionally biased region" description="Polar residues" evidence="1">
    <location>
        <begin position="1"/>
        <end position="10"/>
    </location>
</feature>
<evidence type="ECO:0000259" key="3">
    <source>
        <dbReference type="Pfam" id="PF12172"/>
    </source>
</evidence>
<dbReference type="InterPro" id="IPR029069">
    <property type="entry name" value="HotDog_dom_sf"/>
</dbReference>
<dbReference type="EMBL" id="FAOZ01000006">
    <property type="protein sequence ID" value="CUU56062.1"/>
    <property type="molecule type" value="Genomic_DNA"/>
</dbReference>
<dbReference type="InterPro" id="IPR052513">
    <property type="entry name" value="Thioester_dehydratase-like"/>
</dbReference>
<gene>
    <name evidence="5" type="ORF">Ga0074812_106317</name>
</gene>
<dbReference type="Pfam" id="PF13452">
    <property type="entry name" value="FAS1_DH_region"/>
    <property type="match status" value="1"/>
</dbReference>
<dbReference type="SUPFAM" id="SSF50249">
    <property type="entry name" value="Nucleic acid-binding proteins"/>
    <property type="match status" value="1"/>
</dbReference>
<dbReference type="Proteomes" id="UP000198802">
    <property type="component" value="Unassembled WGS sequence"/>
</dbReference>
<dbReference type="InterPro" id="IPR002878">
    <property type="entry name" value="ChsH2_C"/>
</dbReference>
<proteinExistence type="predicted"/>
<dbReference type="SUPFAM" id="SSF54637">
    <property type="entry name" value="Thioesterase/thiol ester dehydrase-isomerase"/>
    <property type="match status" value="2"/>
</dbReference>
<dbReference type="Pfam" id="PF01796">
    <property type="entry name" value="OB_ChsH2_C"/>
    <property type="match status" value="1"/>
</dbReference>
<dbReference type="Gene3D" id="6.10.30.10">
    <property type="match status" value="1"/>
</dbReference>
<reference evidence="6" key="1">
    <citation type="submission" date="2015-11" db="EMBL/GenBank/DDBJ databases">
        <authorList>
            <person name="Varghese N."/>
        </authorList>
    </citation>
    <scope>NUCLEOTIDE SEQUENCE [LARGE SCALE GENOMIC DNA]</scope>
    <source>
        <strain evidence="6">DSM 45899</strain>
    </source>
</reference>
<accession>A0A0S4QLS8</accession>
<evidence type="ECO:0000259" key="2">
    <source>
        <dbReference type="Pfam" id="PF01796"/>
    </source>
</evidence>
<evidence type="ECO:0000256" key="1">
    <source>
        <dbReference type="SAM" id="MobiDB-lite"/>
    </source>
</evidence>
<evidence type="ECO:0000313" key="5">
    <source>
        <dbReference type="EMBL" id="CUU56062.1"/>
    </source>
</evidence>
<dbReference type="AlphaFoldDB" id="A0A0S4QLS8"/>
<feature type="compositionally biased region" description="Basic and acidic residues" evidence="1">
    <location>
        <begin position="412"/>
        <end position="427"/>
    </location>
</feature>
<dbReference type="Pfam" id="PF12172">
    <property type="entry name" value="zf-ChsH2"/>
    <property type="match status" value="1"/>
</dbReference>
<evidence type="ECO:0000259" key="4">
    <source>
        <dbReference type="Pfam" id="PF13452"/>
    </source>
</evidence>
<feature type="domain" description="FAS1-like dehydratase" evidence="4">
    <location>
        <begin position="61"/>
        <end position="195"/>
    </location>
</feature>
<evidence type="ECO:0000313" key="6">
    <source>
        <dbReference type="Proteomes" id="UP000198802"/>
    </source>
</evidence>
<feature type="domain" description="ChsH2 C-terminal OB-fold" evidence="2">
    <location>
        <begin position="302"/>
        <end position="365"/>
    </location>
</feature>
<dbReference type="PANTHER" id="PTHR34075:SF5">
    <property type="entry name" value="BLR3430 PROTEIN"/>
    <property type="match status" value="1"/>
</dbReference>
<feature type="region of interest" description="Disordered" evidence="1">
    <location>
        <begin position="1"/>
        <end position="42"/>
    </location>
</feature>
<feature type="region of interest" description="Disordered" evidence="1">
    <location>
        <begin position="208"/>
        <end position="261"/>
    </location>
</feature>
<feature type="compositionally biased region" description="Low complexity" evidence="1">
    <location>
        <begin position="223"/>
        <end position="239"/>
    </location>
</feature>
<dbReference type="InterPro" id="IPR022002">
    <property type="entry name" value="ChsH2_Znr"/>
</dbReference>
<dbReference type="RefSeq" id="WP_165615582.1">
    <property type="nucleotide sequence ID" value="NZ_FAOZ01000006.1"/>
</dbReference>
<protein>
    <submittedName>
        <fullName evidence="5">Uncharacterized OB-fold protein, contains Zn-ribbon domain</fullName>
    </submittedName>
</protein>
<dbReference type="PANTHER" id="PTHR34075">
    <property type="entry name" value="BLR3430 PROTEIN"/>
    <property type="match status" value="1"/>
</dbReference>
<keyword evidence="6" id="KW-1185">Reference proteome</keyword>
<sequence>MPTAADTTITPAEDGSGPATPTPEPAQEPTQEPESEQEQVQAGLAERLRAEVGARAPRRVARHRVNEAMIAHWCDAIGDANPAYTDAAHAATTVHGGLVAPPAMLDVWDRHGLLERREADDPRARVIATLEQAGFISVVAVNAELEIHRYLRPGDLLGNVQTLADVSAEKRTALGVGHFVTSRHRFTDQAGEHVGDLLFRILKFRPGSGQRPPDAAKPNSANASGASSVTTRSGRSGPSGPQGPPDPDPARRPRPAINRDNQFFWDGTRARELRIQRCDGCGALFSPPTARCWHCGGFELGWIVASGRGRLYSHAVVHHPPAPGFRYPLPVGLIELAEGTRVVADLVGCPPAGLRVGMPVELTWVETHPALVDGAADERGPIVLPAFRPAPPPRRTDTLTAPEAAAAVQRSEGPEGREGPEGPERSEGFGGSEAELALWSVPVTATLIVSGAIATRDFQPVHHDRELAVRRGSADIFLNINTSVGLLQRYVSDALGPDLIVRAIRVRLGAPAYPGDHLVFTGRLTSADARTGRVTVTVRATGGLGDHLVGTVEVVLPGGREHDEARAAAAWQSPS</sequence>
<name>A0A0S4QLS8_9ACTN</name>
<dbReference type="InterPro" id="IPR039569">
    <property type="entry name" value="FAS1-like_DH_region"/>
</dbReference>
<feature type="domain" description="ChsH2 rubredoxin-like zinc ribbon" evidence="3">
    <location>
        <begin position="265"/>
        <end position="300"/>
    </location>
</feature>
<dbReference type="Gene3D" id="3.10.129.10">
    <property type="entry name" value="Hotdog Thioesterase"/>
    <property type="match status" value="2"/>
</dbReference>